<dbReference type="AlphaFoldDB" id="A0A8J5V197"/>
<dbReference type="GO" id="GO:0005783">
    <property type="term" value="C:endoplasmic reticulum"/>
    <property type="evidence" value="ECO:0007669"/>
    <property type="project" value="TreeGrafter"/>
</dbReference>
<feature type="compositionally biased region" description="Basic and acidic residues" evidence="1">
    <location>
        <begin position="179"/>
        <end position="202"/>
    </location>
</feature>
<organism evidence="3 4">
    <name type="scientific">[Candida] subhashii</name>
    <dbReference type="NCBI Taxonomy" id="561895"/>
    <lineage>
        <taxon>Eukaryota</taxon>
        <taxon>Fungi</taxon>
        <taxon>Dikarya</taxon>
        <taxon>Ascomycota</taxon>
        <taxon>Saccharomycotina</taxon>
        <taxon>Pichiomycetes</taxon>
        <taxon>Debaryomycetaceae</taxon>
        <taxon>Spathaspora</taxon>
    </lineage>
</organism>
<reference evidence="3 4" key="1">
    <citation type="journal article" date="2021" name="DNA Res.">
        <title>Genome analysis of Candida subhashii reveals its hybrid nature and dual mitochondrial genome conformations.</title>
        <authorList>
            <person name="Mixao V."/>
            <person name="Hegedusova E."/>
            <person name="Saus E."/>
            <person name="Pryszcz L.P."/>
            <person name="Cillingova A."/>
            <person name="Nosek J."/>
            <person name="Gabaldon T."/>
        </authorList>
    </citation>
    <scope>NUCLEOTIDE SEQUENCE [LARGE SCALE GENOMIC DNA]</scope>
    <source>
        <strain evidence="3 4">CBS 10753</strain>
    </source>
</reference>
<evidence type="ECO:0000259" key="2">
    <source>
        <dbReference type="PROSITE" id="PS50033"/>
    </source>
</evidence>
<dbReference type="SMART" id="SM00166">
    <property type="entry name" value="UBX"/>
    <property type="match status" value="1"/>
</dbReference>
<protein>
    <recommendedName>
        <fullName evidence="2">UBX domain-containing protein</fullName>
    </recommendedName>
</protein>
<feature type="compositionally biased region" description="Low complexity" evidence="1">
    <location>
        <begin position="462"/>
        <end position="474"/>
    </location>
</feature>
<dbReference type="PANTHER" id="PTHR46424:SF1">
    <property type="entry name" value="UBX DOMAIN-CONTAINING PROTEIN 4"/>
    <property type="match status" value="1"/>
</dbReference>
<dbReference type="InterPro" id="IPR001012">
    <property type="entry name" value="UBX_dom"/>
</dbReference>
<dbReference type="PROSITE" id="PS50033">
    <property type="entry name" value="UBX"/>
    <property type="match status" value="1"/>
</dbReference>
<dbReference type="Proteomes" id="UP000694255">
    <property type="component" value="Unassembled WGS sequence"/>
</dbReference>
<dbReference type="Pfam" id="PF23187">
    <property type="entry name" value="UBX7_N"/>
    <property type="match status" value="1"/>
</dbReference>
<dbReference type="PANTHER" id="PTHR46424">
    <property type="entry name" value="UBX DOMAIN-CONTAINING PROTEIN 4"/>
    <property type="match status" value="1"/>
</dbReference>
<name>A0A8J5V197_9ASCO</name>
<dbReference type="OrthoDB" id="2445133at2759"/>
<evidence type="ECO:0000256" key="1">
    <source>
        <dbReference type="SAM" id="MobiDB-lite"/>
    </source>
</evidence>
<evidence type="ECO:0000313" key="3">
    <source>
        <dbReference type="EMBL" id="KAG7664234.1"/>
    </source>
</evidence>
<dbReference type="Pfam" id="PF00789">
    <property type="entry name" value="UBX"/>
    <property type="match status" value="1"/>
</dbReference>
<dbReference type="RefSeq" id="XP_049264466.1">
    <property type="nucleotide sequence ID" value="XM_049405978.1"/>
</dbReference>
<sequence length="503" mass="56368">MSQSLVDLFNTSVQEAVQATIQQNKPLFVFLAQGEADEADGISKEFLHKFVDDDDNIISLLGQQFVLLKLLKGSTEYMFFNQIFKDLIVPSFYIVQQGKVLAIINDSNSKDHFLEIITSLAASEAADSTSSQQHLPQPPQSAPQQQPESTSRTESPSAQQSHPVTSRAEASSMETKPTSSHERDVQKHKEQVARLRKEQREERNRLRALLDADRKELLLRSQEQQRLLHSNDDSEQEQLLPKTKQVSEEGICVLSIKLFDGSSIKQEFNATDKLSDVRTWLDEEIQIIPSDSSMPSFARNSHHPSNYAFHRPMLPRITFTKEQELSSLEELELTPRSALILKPIYYESDDDGASEAGVEKPGIFGRVFGAVGKLGGILYSFFDYGVDSTEYHPLNNPASDASSRVENDDEPINLPIADTRPLLSLDNRSSSLLNIEHPVPNEFSRSDSPLIADPNISSAFNSRSSTPRPSSRMRIQTLHDADGIDTYNGNSVNLNERPDKDEK</sequence>
<dbReference type="GO" id="GO:0036503">
    <property type="term" value="P:ERAD pathway"/>
    <property type="evidence" value="ECO:0007669"/>
    <property type="project" value="TreeGrafter"/>
</dbReference>
<proteinExistence type="predicted"/>
<keyword evidence="4" id="KW-1185">Reference proteome</keyword>
<dbReference type="GeneID" id="73469049"/>
<gene>
    <name evidence="3" type="ORF">J8A68_002248</name>
</gene>
<dbReference type="EMBL" id="JAGSYN010000102">
    <property type="protein sequence ID" value="KAG7664234.1"/>
    <property type="molecule type" value="Genomic_DNA"/>
</dbReference>
<feature type="compositionally biased region" description="Polar residues" evidence="1">
    <location>
        <begin position="150"/>
        <end position="178"/>
    </location>
</feature>
<evidence type="ECO:0000313" key="4">
    <source>
        <dbReference type="Proteomes" id="UP000694255"/>
    </source>
</evidence>
<comment type="caution">
    <text evidence="3">The sequence shown here is derived from an EMBL/GenBank/DDBJ whole genome shotgun (WGS) entry which is preliminary data.</text>
</comment>
<accession>A0A8J5V197</accession>
<feature type="domain" description="UBX" evidence="2">
    <location>
        <begin position="247"/>
        <end position="341"/>
    </location>
</feature>
<feature type="region of interest" description="Disordered" evidence="1">
    <location>
        <begin position="125"/>
        <end position="202"/>
    </location>
</feature>
<feature type="region of interest" description="Disordered" evidence="1">
    <location>
        <begin position="443"/>
        <end position="503"/>
    </location>
</feature>